<sequence>MKALLSSPGRYLENVRIHYGWMKQLSSKTVCQLKMVNSTERRLNSIQLLAQYIDTVGGNNLRALKLSGEDLISHVHRKDLRDFYLSLCDSDFPSLFRSIASACHNLETIELLQFTQFVSSYDRPVTNLNNILQLLLTHIFSNKLGIETIRVSSYSHEMDTMWLECVERNIKNYTYCKDFIQMTHLNGIKDITNELFKYLPATFKFIIDIPLYCTRKRDLIERVERLTEKYNASLPMCRSIVIKVEENTQKFQL</sequence>
<comment type="caution">
    <text evidence="1">The sequence shown here is derived from an EMBL/GenBank/DDBJ whole genome shotgun (WGS) entry which is preliminary data.</text>
</comment>
<organism evidence="1 2">
    <name type="scientific">Reticulomyxa filosa</name>
    <dbReference type="NCBI Taxonomy" id="46433"/>
    <lineage>
        <taxon>Eukaryota</taxon>
        <taxon>Sar</taxon>
        <taxon>Rhizaria</taxon>
        <taxon>Retaria</taxon>
        <taxon>Foraminifera</taxon>
        <taxon>Monothalamids</taxon>
        <taxon>Reticulomyxidae</taxon>
        <taxon>Reticulomyxa</taxon>
    </lineage>
</organism>
<proteinExistence type="predicted"/>
<protein>
    <submittedName>
        <fullName evidence="1">Uncharacterized protein</fullName>
    </submittedName>
</protein>
<evidence type="ECO:0000313" key="1">
    <source>
        <dbReference type="EMBL" id="ETO31140.1"/>
    </source>
</evidence>
<accession>X6NXV2</accession>
<evidence type="ECO:0000313" key="2">
    <source>
        <dbReference type="Proteomes" id="UP000023152"/>
    </source>
</evidence>
<keyword evidence="2" id="KW-1185">Reference proteome</keyword>
<dbReference type="EMBL" id="ASPP01005113">
    <property type="protein sequence ID" value="ETO31140.1"/>
    <property type="molecule type" value="Genomic_DNA"/>
</dbReference>
<dbReference type="Proteomes" id="UP000023152">
    <property type="component" value="Unassembled WGS sequence"/>
</dbReference>
<reference evidence="1 2" key="1">
    <citation type="journal article" date="2013" name="Curr. Biol.">
        <title>The Genome of the Foraminiferan Reticulomyxa filosa.</title>
        <authorList>
            <person name="Glockner G."/>
            <person name="Hulsmann N."/>
            <person name="Schleicher M."/>
            <person name="Noegel A.A."/>
            <person name="Eichinger L."/>
            <person name="Gallinger C."/>
            <person name="Pawlowski J."/>
            <person name="Sierra R."/>
            <person name="Euteneuer U."/>
            <person name="Pillet L."/>
            <person name="Moustafa A."/>
            <person name="Platzer M."/>
            <person name="Groth M."/>
            <person name="Szafranski K."/>
            <person name="Schliwa M."/>
        </authorList>
    </citation>
    <scope>NUCLEOTIDE SEQUENCE [LARGE SCALE GENOMIC DNA]</scope>
</reference>
<name>X6NXV2_RETFI</name>
<dbReference type="AlphaFoldDB" id="X6NXV2"/>
<gene>
    <name evidence="1" type="ORF">RFI_05981</name>
</gene>